<evidence type="ECO:0000259" key="1">
    <source>
        <dbReference type="Pfam" id="PF05050"/>
    </source>
</evidence>
<gene>
    <name evidence="2" type="ORF">CHU95_14335</name>
</gene>
<protein>
    <submittedName>
        <fullName evidence="2">Methyltransferase FkbM</fullName>
    </submittedName>
</protein>
<dbReference type="Pfam" id="PF05050">
    <property type="entry name" value="Methyltransf_21"/>
    <property type="match status" value="1"/>
</dbReference>
<dbReference type="Proteomes" id="UP000216998">
    <property type="component" value="Unassembled WGS sequence"/>
</dbReference>
<dbReference type="SUPFAM" id="SSF53335">
    <property type="entry name" value="S-adenosyl-L-methionine-dependent methyltransferases"/>
    <property type="match status" value="1"/>
</dbReference>
<evidence type="ECO:0000313" key="3">
    <source>
        <dbReference type="Proteomes" id="UP000216998"/>
    </source>
</evidence>
<proteinExistence type="predicted"/>
<dbReference type="GO" id="GO:0032259">
    <property type="term" value="P:methylation"/>
    <property type="evidence" value="ECO:0007669"/>
    <property type="project" value="UniProtKB-KW"/>
</dbReference>
<reference evidence="2 3" key="1">
    <citation type="submission" date="2017-07" db="EMBL/GenBank/DDBJ databases">
        <title>Niveispirillum cyanobacteriorum sp. nov., isolated from cyanobacterial aggregates in a eutrophic lake.</title>
        <authorList>
            <person name="Cai H."/>
        </authorList>
    </citation>
    <scope>NUCLEOTIDE SEQUENCE [LARGE SCALE GENOMIC DNA]</scope>
    <source>
        <strain evidence="3">TH1-14</strain>
    </source>
</reference>
<dbReference type="AlphaFoldDB" id="A0A255YYR3"/>
<feature type="domain" description="Methyltransferase FkbM" evidence="1">
    <location>
        <begin position="16"/>
        <end position="184"/>
    </location>
</feature>
<dbReference type="InterPro" id="IPR053188">
    <property type="entry name" value="FkbM_Methyltransferase"/>
</dbReference>
<dbReference type="PANTHER" id="PTHR36973:SF4">
    <property type="entry name" value="NODULATION PROTEIN"/>
    <property type="match status" value="1"/>
</dbReference>
<accession>A0A255YYR3</accession>
<name>A0A255YYR3_9PROT</name>
<sequence>MFNDLAGTQVKIKVVDIGANPIDGDPPYGAMLRRGEASVVGFEPNPSALALLNERKGPDETYLPNAVGDGRRHTLHVCQAPGMTSLLEPNPEVLDMFHGFPDWGRVLERVEVDTVRLDDLPETAGIDMVKIDIQGGELLVLRNAVERLRDAVVIQTEIEFLPMYKNQPLFSDVEQFLRGQGFVFHRFFPLISRVFKPVMVGGNIYGGHSQQVWGDGIFVRDFITFDGYSDDKLLAAAAIVHNCYDSVDLSLRLLKEYDRRRGTNLGSTYFDAFSGGA</sequence>
<dbReference type="Gene3D" id="3.40.50.150">
    <property type="entry name" value="Vaccinia Virus protein VP39"/>
    <property type="match status" value="1"/>
</dbReference>
<dbReference type="NCBIfam" id="TIGR01444">
    <property type="entry name" value="fkbM_fam"/>
    <property type="match status" value="1"/>
</dbReference>
<dbReference type="EMBL" id="NOXU01000030">
    <property type="protein sequence ID" value="OYQ33560.1"/>
    <property type="molecule type" value="Genomic_DNA"/>
</dbReference>
<dbReference type="PANTHER" id="PTHR36973">
    <property type="entry name" value="SLL1456 PROTEIN-RELATED"/>
    <property type="match status" value="1"/>
</dbReference>
<comment type="caution">
    <text evidence="2">The sequence shown here is derived from an EMBL/GenBank/DDBJ whole genome shotgun (WGS) entry which is preliminary data.</text>
</comment>
<keyword evidence="2" id="KW-0489">Methyltransferase</keyword>
<dbReference type="InterPro" id="IPR029063">
    <property type="entry name" value="SAM-dependent_MTases_sf"/>
</dbReference>
<dbReference type="InterPro" id="IPR006342">
    <property type="entry name" value="FkbM_mtfrase"/>
</dbReference>
<dbReference type="OrthoDB" id="292760at2"/>
<organism evidence="2 3">
    <name type="scientific">Niveispirillum lacus</name>
    <dbReference type="NCBI Taxonomy" id="1981099"/>
    <lineage>
        <taxon>Bacteria</taxon>
        <taxon>Pseudomonadati</taxon>
        <taxon>Pseudomonadota</taxon>
        <taxon>Alphaproteobacteria</taxon>
        <taxon>Rhodospirillales</taxon>
        <taxon>Azospirillaceae</taxon>
        <taxon>Niveispirillum</taxon>
    </lineage>
</organism>
<evidence type="ECO:0000313" key="2">
    <source>
        <dbReference type="EMBL" id="OYQ33560.1"/>
    </source>
</evidence>
<keyword evidence="2" id="KW-0808">Transferase</keyword>
<keyword evidence="3" id="KW-1185">Reference proteome</keyword>
<dbReference type="GO" id="GO:0008171">
    <property type="term" value="F:O-methyltransferase activity"/>
    <property type="evidence" value="ECO:0007669"/>
    <property type="project" value="TreeGrafter"/>
</dbReference>